<feature type="compositionally biased region" description="Acidic residues" evidence="7">
    <location>
        <begin position="1156"/>
        <end position="1168"/>
    </location>
</feature>
<evidence type="ECO:0000259" key="9">
    <source>
        <dbReference type="PROSITE" id="PS50042"/>
    </source>
</evidence>
<evidence type="ECO:0000313" key="10">
    <source>
        <dbReference type="EMBL" id="EGB11473.1"/>
    </source>
</evidence>
<feature type="transmembrane region" description="Helical" evidence="8">
    <location>
        <begin position="905"/>
        <end position="924"/>
    </location>
</feature>
<evidence type="ECO:0000256" key="3">
    <source>
        <dbReference type="ARBA" id="ARBA00022448"/>
    </source>
</evidence>
<evidence type="ECO:0000256" key="4">
    <source>
        <dbReference type="ARBA" id="ARBA00022692"/>
    </source>
</evidence>
<dbReference type="EMBL" id="GL833122">
    <property type="protein sequence ID" value="EGB11473.1"/>
    <property type="molecule type" value="Genomic_DNA"/>
</dbReference>
<dbReference type="SUPFAM" id="SSF51206">
    <property type="entry name" value="cAMP-binding domain-like"/>
    <property type="match status" value="1"/>
</dbReference>
<dbReference type="InterPro" id="IPR000595">
    <property type="entry name" value="cNMP-bd_dom"/>
</dbReference>
<dbReference type="SMART" id="SM00100">
    <property type="entry name" value="cNMP"/>
    <property type="match status" value="1"/>
</dbReference>
<dbReference type="SUPFAM" id="SSF103473">
    <property type="entry name" value="MFS general substrate transporter"/>
    <property type="match status" value="1"/>
</dbReference>
<feature type="region of interest" description="Disordered" evidence="7">
    <location>
        <begin position="589"/>
        <end position="633"/>
    </location>
</feature>
<comment type="subcellular location">
    <subcellularLocation>
        <location evidence="1">Membrane</location>
        <topology evidence="1">Multi-pass membrane protein</topology>
    </subcellularLocation>
</comment>
<feature type="compositionally biased region" description="Low complexity" evidence="7">
    <location>
        <begin position="605"/>
        <end position="625"/>
    </location>
</feature>
<dbReference type="Pfam" id="PF00027">
    <property type="entry name" value="cNMP_binding"/>
    <property type="match status" value="1"/>
</dbReference>
<dbReference type="RefSeq" id="XP_009033836.1">
    <property type="nucleotide sequence ID" value="XM_009035588.1"/>
</dbReference>
<dbReference type="Gene3D" id="2.60.120.10">
    <property type="entry name" value="Jelly Rolls"/>
    <property type="match status" value="1"/>
</dbReference>
<feature type="transmembrane region" description="Helical" evidence="8">
    <location>
        <begin position="829"/>
        <end position="849"/>
    </location>
</feature>
<evidence type="ECO:0000256" key="7">
    <source>
        <dbReference type="SAM" id="MobiDB-lite"/>
    </source>
</evidence>
<dbReference type="GeneID" id="20223667"/>
<feature type="region of interest" description="Disordered" evidence="7">
    <location>
        <begin position="1125"/>
        <end position="1172"/>
    </location>
</feature>
<evidence type="ECO:0000256" key="2">
    <source>
        <dbReference type="ARBA" id="ARBA00007965"/>
    </source>
</evidence>
<sequence>MPPSPEASTTRFEDVDLASTEYLRGSSPMADVESPLSKTEPAGTSHVRGLSSVTGLPLGECATAPSKPKTPKKSKAHVKAAWVGRRTLAAGFFPFKPEENDRAGGARSSLAEFQARRATQVRAAAHARVPRGAHSAAWGDRAWAGLPAVLDGFATPRVPLWHAAAHDPGPDVVRDAKVRLLDPEGTRHGAVGRRVRALQLARARLARLGFWSDLAVVEEQLAAASAALDARCAAEIEEDHACRVAALEEKQAARRKLHAARVARAELRRTQTAAIIAEQRKNAEALAVINDIPLLKPSAELEKNELAELLEVKPFADGALIIQEGEVAAPPELIIVARGSVDVLTASMAVVASLDAPFYVGEGRLITGEAASASVRARGPVEALILSATNFRMLANSPNMRYMIPMMKREIEIRNFERASKQRGGSLWNQLKRDARFIRHVKTHASSLQLDIHVAFYQAVEHYRSVSGSDDVLERNAAAKATTRLVDNADHLLCATPQEKHAMLHTLESIRGTKDAPHAAFDSLKKDSERVIEDTIMASFKGCGAYRRFVEEVFPVVPAHWLIPTVFATSCWALSDVCCDCAIAGGGDDESAAAPPPVEKKPTRGDAGPDAAAGPVASLSSSSPSKGDRPERWGAQLTPEQNAIVSALVSLCACGASLRLGFGSLGDVSKTTDGAVAVFAGAVHFVAYAVELRAYRTASSTVITPLLQLSAVWMTLLRAAQPLLLSTLFFDVSAAEEEEVALDGASLYVASSAMHPAHLLAIFCIFVGGFLPAARGRVSRFCEAKFYAEDAVRFCIVGELLICVYNALLHACTFEAGAAAADRGDVLRFFALSRLGNALACACIVLCGLSDGFRWDDVRALRRADRRYLGVAAAGELLSVTGVCVVMFSYANFHEPAVVNAAEGGVQQLLNLVFAIALRAFAGFGREVDDRRTKLVSFALVELYGIYYIMGLPVSFLQQRYDTYWDMKFGSSKMYLFRGQMNFLVILVVVLLMPMMLLQRGAMLALMAALGVSSWMLHGTACMLASMVSTSAISALQTGFRTPELLAIVACYYLNIGSTASPASIRVFFILMATLAVSGLVAWTMLVLSPKIQALLADKDRCVDELDMTKAPLIEDKAKAPVSGSGATAAFRRNSSAEDVSAAPGDDEAPGRLEGDEAAAETPADGDDDKPTFDALSGNDMEAIAKQVWPCRVALFWTMFGSIFTAAFFAYANSNSGIDIEQVLYFTRLFGDLFGRPFTSLPRPKCLQTGQQLATFAISRLIFSVIFFVYIFVPGIPSSDLFVIADIGIFSVSSGYLGIISYEYAARDFKSTAAKSYAATLMNTTFQISMFLAVLLGIIISECLKEFDLLNSSFDSPSSVKKLSEEEKWDDTRKMNRLLGYNTPPAKQATSPKEQYMMDWTKLHTSQEMLDYEQRMKKYVRKELQTPYEQDYHDVHKPITGYIAAKTPLHDDINRRNCRVPDETKELSFNTYIPQKRQAMRKILAAKAADAVKALARKGARVSTYAAGGVRATISGGARVPLPPALDGSARPQMETRRFKRTFFALPGNRPEPKRTPELESVGDALKHGKGARTSVAKRLFGRSLARTKPVAPAGSGDLDALGGALVPAARRDDAPTYTPVEAF</sequence>
<dbReference type="GO" id="GO:0005337">
    <property type="term" value="F:nucleoside transmembrane transporter activity"/>
    <property type="evidence" value="ECO:0007669"/>
    <property type="project" value="InterPro"/>
</dbReference>
<feature type="transmembrane region" description="Helical" evidence="8">
    <location>
        <begin position="1004"/>
        <end position="1028"/>
    </location>
</feature>
<feature type="transmembrane region" description="Helical" evidence="8">
    <location>
        <begin position="977"/>
        <end position="997"/>
    </location>
</feature>
<feature type="transmembrane region" description="Helical" evidence="8">
    <location>
        <begin position="869"/>
        <end position="893"/>
    </location>
</feature>
<dbReference type="KEGG" id="aaf:AURANDRAFT_61938"/>
<name>F0Y072_AURAN</name>
<reference evidence="10 11" key="1">
    <citation type="journal article" date="2011" name="Proc. Natl. Acad. Sci. U.S.A.">
        <title>Niche of harmful alga Aureococcus anophagefferens revealed through ecogenomics.</title>
        <authorList>
            <person name="Gobler C.J."/>
            <person name="Berry D.L."/>
            <person name="Dyhrman S.T."/>
            <person name="Wilhelm S.W."/>
            <person name="Salamov A."/>
            <person name="Lobanov A.V."/>
            <person name="Zhang Y."/>
            <person name="Collier J.L."/>
            <person name="Wurch L.L."/>
            <person name="Kustka A.B."/>
            <person name="Dill B.D."/>
            <person name="Shah M."/>
            <person name="VerBerkmoes N.C."/>
            <person name="Kuo A."/>
            <person name="Terry A."/>
            <person name="Pangilinan J."/>
            <person name="Lindquist E.A."/>
            <person name="Lucas S."/>
            <person name="Paulsen I.T."/>
            <person name="Hattenrath-Lehmann T.K."/>
            <person name="Talmage S.C."/>
            <person name="Walker E.A."/>
            <person name="Koch F."/>
            <person name="Burson A.M."/>
            <person name="Marcoval M.A."/>
            <person name="Tang Y.Z."/>
            <person name="Lecleir G.R."/>
            <person name="Coyne K.J."/>
            <person name="Berg G.M."/>
            <person name="Bertrand E.M."/>
            <person name="Saito M.A."/>
            <person name="Gladyshev V.N."/>
            <person name="Grigoriev I.V."/>
        </authorList>
    </citation>
    <scope>NUCLEOTIDE SEQUENCE [LARGE SCALE GENOMIC DNA]</scope>
    <source>
        <strain evidence="11">CCMP 1984</strain>
    </source>
</reference>
<comment type="similarity">
    <text evidence="2">Belongs to the SLC29A/ENT transporter (TC 2.A.57) family.</text>
</comment>
<dbReference type="PROSITE" id="PS50042">
    <property type="entry name" value="CNMP_BINDING_3"/>
    <property type="match status" value="1"/>
</dbReference>
<feature type="transmembrane region" description="Helical" evidence="8">
    <location>
        <begin position="936"/>
        <end position="957"/>
    </location>
</feature>
<evidence type="ECO:0000313" key="11">
    <source>
        <dbReference type="Proteomes" id="UP000002729"/>
    </source>
</evidence>
<dbReference type="InterPro" id="IPR018490">
    <property type="entry name" value="cNMP-bd_dom_sf"/>
</dbReference>
<evidence type="ECO:0000256" key="1">
    <source>
        <dbReference type="ARBA" id="ARBA00004141"/>
    </source>
</evidence>
<dbReference type="eggNOG" id="ENOG502SCDF">
    <property type="taxonomic scope" value="Eukaryota"/>
</dbReference>
<dbReference type="Proteomes" id="UP000002729">
    <property type="component" value="Unassembled WGS sequence"/>
</dbReference>
<keyword evidence="5 8" id="KW-1133">Transmembrane helix</keyword>
<feature type="transmembrane region" description="Helical" evidence="8">
    <location>
        <begin position="1067"/>
        <end position="1088"/>
    </location>
</feature>
<keyword evidence="4 8" id="KW-0812">Transmembrane</keyword>
<keyword evidence="3" id="KW-0813">Transport</keyword>
<feature type="transmembrane region" description="Helical" evidence="8">
    <location>
        <begin position="1317"/>
        <end position="1340"/>
    </location>
</feature>
<dbReference type="CDD" id="cd00038">
    <property type="entry name" value="CAP_ED"/>
    <property type="match status" value="1"/>
</dbReference>
<feature type="compositionally biased region" description="Polar residues" evidence="7">
    <location>
        <begin position="1"/>
        <end position="10"/>
    </location>
</feature>
<evidence type="ECO:0000256" key="8">
    <source>
        <dbReference type="SAM" id="Phobius"/>
    </source>
</evidence>
<organism evidence="11">
    <name type="scientific">Aureococcus anophagefferens</name>
    <name type="common">Harmful bloom alga</name>
    <dbReference type="NCBI Taxonomy" id="44056"/>
    <lineage>
        <taxon>Eukaryota</taxon>
        <taxon>Sar</taxon>
        <taxon>Stramenopiles</taxon>
        <taxon>Ochrophyta</taxon>
        <taxon>Pelagophyceae</taxon>
        <taxon>Pelagomonadales</taxon>
        <taxon>Pelagomonadaceae</taxon>
        <taxon>Aureococcus</taxon>
    </lineage>
</organism>
<dbReference type="InterPro" id="IPR014710">
    <property type="entry name" value="RmlC-like_jellyroll"/>
</dbReference>
<evidence type="ECO:0000256" key="6">
    <source>
        <dbReference type="ARBA" id="ARBA00023136"/>
    </source>
</evidence>
<dbReference type="PANTHER" id="PTHR10332">
    <property type="entry name" value="EQUILIBRATIVE NUCLEOSIDE TRANSPORTER"/>
    <property type="match status" value="1"/>
</dbReference>
<keyword evidence="11" id="KW-1185">Reference proteome</keyword>
<evidence type="ECO:0000256" key="5">
    <source>
        <dbReference type="ARBA" id="ARBA00022989"/>
    </source>
</evidence>
<gene>
    <name evidence="10" type="ORF">AURANDRAFT_61938</name>
</gene>
<dbReference type="PANTHER" id="PTHR10332:SF10">
    <property type="entry name" value="EQUILIBRATIVE NUCLEOSIDE TRANSPORTER 4"/>
    <property type="match status" value="1"/>
</dbReference>
<feature type="domain" description="Cyclic nucleotide-binding" evidence="9">
    <location>
        <begin position="294"/>
        <end position="394"/>
    </location>
</feature>
<feature type="transmembrane region" description="Helical" evidence="8">
    <location>
        <begin position="1034"/>
        <end position="1055"/>
    </location>
</feature>
<feature type="transmembrane region" description="Helical" evidence="8">
    <location>
        <begin position="745"/>
        <end position="771"/>
    </location>
</feature>
<feature type="transmembrane region" description="Helical" evidence="8">
    <location>
        <begin position="1282"/>
        <end position="1305"/>
    </location>
</feature>
<protein>
    <recommendedName>
        <fullName evidence="9">Cyclic nucleotide-binding domain-containing protein</fullName>
    </recommendedName>
</protein>
<proteinExistence type="inferred from homology"/>
<dbReference type="GO" id="GO:0005886">
    <property type="term" value="C:plasma membrane"/>
    <property type="evidence" value="ECO:0007669"/>
    <property type="project" value="TreeGrafter"/>
</dbReference>
<feature type="transmembrane region" description="Helical" evidence="8">
    <location>
        <begin position="1253"/>
        <end position="1276"/>
    </location>
</feature>
<feature type="transmembrane region" description="Helical" evidence="8">
    <location>
        <begin position="1194"/>
        <end position="1212"/>
    </location>
</feature>
<accession>F0Y072</accession>
<feature type="transmembrane region" description="Helical" evidence="8">
    <location>
        <begin position="791"/>
        <end position="809"/>
    </location>
</feature>
<dbReference type="OrthoDB" id="203525at2759"/>
<dbReference type="InParanoid" id="F0Y072"/>
<keyword evidence="6 8" id="KW-0472">Membrane</keyword>
<feature type="region of interest" description="Disordered" evidence="7">
    <location>
        <begin position="1"/>
        <end position="50"/>
    </location>
</feature>
<dbReference type="InterPro" id="IPR002259">
    <property type="entry name" value="Eqnu_transpt"/>
</dbReference>
<dbReference type="InterPro" id="IPR036259">
    <property type="entry name" value="MFS_trans_sf"/>
</dbReference>